<dbReference type="OrthoDB" id="3572254at2"/>
<dbReference type="KEGG" id="stri:C7M71_017860"/>
<dbReference type="InterPro" id="IPR000182">
    <property type="entry name" value="GNAT_dom"/>
</dbReference>
<name>A0A345SZ48_9ACTN</name>
<dbReference type="InterPro" id="IPR050832">
    <property type="entry name" value="Bact_Acetyltransf"/>
</dbReference>
<proteinExistence type="predicted"/>
<evidence type="ECO:0000256" key="2">
    <source>
        <dbReference type="ARBA" id="ARBA00023315"/>
    </source>
</evidence>
<feature type="domain" description="N-acetyltransferase" evidence="4">
    <location>
        <begin position="24"/>
        <end position="174"/>
    </location>
</feature>
<dbReference type="AlphaFoldDB" id="A0A345SZ48"/>
<gene>
    <name evidence="5" type="ORF">C7M71_017860</name>
</gene>
<evidence type="ECO:0000259" key="4">
    <source>
        <dbReference type="PROSITE" id="PS51186"/>
    </source>
</evidence>
<feature type="region of interest" description="Disordered" evidence="3">
    <location>
        <begin position="174"/>
        <end position="194"/>
    </location>
</feature>
<dbReference type="RefSeq" id="WP_111492337.1">
    <property type="nucleotide sequence ID" value="NZ_CP031264.1"/>
</dbReference>
<dbReference type="EMBL" id="CP031264">
    <property type="protein sequence ID" value="AXI79003.1"/>
    <property type="molecule type" value="Genomic_DNA"/>
</dbReference>
<sequence length="194" mass="21001">MDLTFVLDPDVTPELRAAITTLWTDVSNAGGAVGFVPPVTAERVRPVADQQIDGVVDGPDRLLLALDDASGRLAGVLFFESQRFDLMEHWRLLKRVMVHPDFQGRGYGAALLAEAERVAREWGLAGLKLTLRGGLGLESFYGRSGYVEAGRVPGAIRVADGDDRDDVTMWLDLRRPAPDGTATGPAQGRHAEHA</sequence>
<evidence type="ECO:0000256" key="3">
    <source>
        <dbReference type="SAM" id="MobiDB-lite"/>
    </source>
</evidence>
<keyword evidence="6" id="KW-1185">Reference proteome</keyword>
<evidence type="ECO:0000256" key="1">
    <source>
        <dbReference type="ARBA" id="ARBA00022679"/>
    </source>
</evidence>
<evidence type="ECO:0000313" key="6">
    <source>
        <dbReference type="Proteomes" id="UP000249340"/>
    </source>
</evidence>
<reference evidence="6" key="1">
    <citation type="submission" date="2018-07" db="EMBL/GenBank/DDBJ databases">
        <title>Streptacidiphilus bronchialis DSM 106435 chromosome.</title>
        <authorList>
            <person name="Batra D."/>
            <person name="Gulvik C.A."/>
        </authorList>
    </citation>
    <scope>NUCLEOTIDE SEQUENCE [LARGE SCALE GENOMIC DNA]</scope>
    <source>
        <strain evidence="6">DSM 106435</strain>
    </source>
</reference>
<dbReference type="GO" id="GO:0016747">
    <property type="term" value="F:acyltransferase activity, transferring groups other than amino-acyl groups"/>
    <property type="evidence" value="ECO:0007669"/>
    <property type="project" value="InterPro"/>
</dbReference>
<accession>A0A345SZ48</accession>
<keyword evidence="1 5" id="KW-0808">Transferase</keyword>
<evidence type="ECO:0000313" key="5">
    <source>
        <dbReference type="EMBL" id="AXI79003.1"/>
    </source>
</evidence>
<keyword evidence="2" id="KW-0012">Acyltransferase</keyword>
<organism evidence="5 6">
    <name type="scientific">Peterkaempfera bronchialis</name>
    <dbReference type="NCBI Taxonomy" id="2126346"/>
    <lineage>
        <taxon>Bacteria</taxon>
        <taxon>Bacillati</taxon>
        <taxon>Actinomycetota</taxon>
        <taxon>Actinomycetes</taxon>
        <taxon>Kitasatosporales</taxon>
        <taxon>Streptomycetaceae</taxon>
        <taxon>Peterkaempfera</taxon>
    </lineage>
</organism>
<dbReference type="Proteomes" id="UP000249340">
    <property type="component" value="Chromosome"/>
</dbReference>
<dbReference type="CDD" id="cd04301">
    <property type="entry name" value="NAT_SF"/>
    <property type="match status" value="1"/>
</dbReference>
<dbReference type="InterPro" id="IPR016181">
    <property type="entry name" value="Acyl_CoA_acyltransferase"/>
</dbReference>
<protein>
    <submittedName>
        <fullName evidence="5">GNAT family N-acetyltransferase</fullName>
    </submittedName>
</protein>
<dbReference type="Gene3D" id="3.40.630.30">
    <property type="match status" value="1"/>
</dbReference>
<dbReference type="SUPFAM" id="SSF55729">
    <property type="entry name" value="Acyl-CoA N-acyltransferases (Nat)"/>
    <property type="match status" value="1"/>
</dbReference>
<dbReference type="PROSITE" id="PS51186">
    <property type="entry name" value="GNAT"/>
    <property type="match status" value="1"/>
</dbReference>
<dbReference type="PANTHER" id="PTHR43877">
    <property type="entry name" value="AMINOALKYLPHOSPHONATE N-ACETYLTRANSFERASE-RELATED-RELATED"/>
    <property type="match status" value="1"/>
</dbReference>
<dbReference type="Pfam" id="PF00583">
    <property type="entry name" value="Acetyltransf_1"/>
    <property type="match status" value="1"/>
</dbReference>